<accession>A0A841H1Y5</accession>
<sequence>MTEYDPAAPVRFPRSLIACWYDGATDGFLEAEPGRHVYDFRMVAWDDGQDSRIYVLRPLPAKMDDLAAAFFGAAFQLDGWRVLMAEDPGDLSLDREYFQSTGPPAFVVLSDDCLTTVSGVLRVTGGNRAEIESWLLDEPGDQDGFSYSDLPFAHWAALFR</sequence>
<name>A0A841H1Y5_9BACT</name>
<dbReference type="Proteomes" id="UP000582837">
    <property type="component" value="Unassembled WGS sequence"/>
</dbReference>
<reference evidence="1 2" key="1">
    <citation type="submission" date="2020-08" db="EMBL/GenBank/DDBJ databases">
        <title>Genomic Encyclopedia of Type Strains, Phase IV (KMG-IV): sequencing the most valuable type-strain genomes for metagenomic binning, comparative biology and taxonomic classification.</title>
        <authorList>
            <person name="Goeker M."/>
        </authorList>
    </citation>
    <scope>NUCLEOTIDE SEQUENCE [LARGE SCALE GENOMIC DNA]</scope>
    <source>
        <strain evidence="1 2">DSM 29007</strain>
    </source>
</reference>
<keyword evidence="2" id="KW-1185">Reference proteome</keyword>
<proteinExistence type="predicted"/>
<organism evidence="1 2">
    <name type="scientific">Longimicrobium terrae</name>
    <dbReference type="NCBI Taxonomy" id="1639882"/>
    <lineage>
        <taxon>Bacteria</taxon>
        <taxon>Pseudomonadati</taxon>
        <taxon>Gemmatimonadota</taxon>
        <taxon>Longimicrobiia</taxon>
        <taxon>Longimicrobiales</taxon>
        <taxon>Longimicrobiaceae</taxon>
        <taxon>Longimicrobium</taxon>
    </lineage>
</organism>
<dbReference type="AlphaFoldDB" id="A0A841H1Y5"/>
<evidence type="ECO:0000313" key="2">
    <source>
        <dbReference type="Proteomes" id="UP000582837"/>
    </source>
</evidence>
<evidence type="ECO:0000313" key="1">
    <source>
        <dbReference type="EMBL" id="MBB6072145.1"/>
    </source>
</evidence>
<dbReference type="RefSeq" id="WP_170034713.1">
    <property type="nucleotide sequence ID" value="NZ_JABDTL010000001.1"/>
</dbReference>
<dbReference type="EMBL" id="JACHIA010000012">
    <property type="protein sequence ID" value="MBB6072145.1"/>
    <property type="molecule type" value="Genomic_DNA"/>
</dbReference>
<gene>
    <name evidence="1" type="ORF">HNQ61_003806</name>
</gene>
<comment type="caution">
    <text evidence="1">The sequence shown here is derived from an EMBL/GenBank/DDBJ whole genome shotgun (WGS) entry which is preliminary data.</text>
</comment>
<protein>
    <submittedName>
        <fullName evidence="1">Uncharacterized protein</fullName>
    </submittedName>
</protein>